<comment type="similarity">
    <text evidence="7">Belongs to the protein kinase superfamily.</text>
</comment>
<sequence>MDSRKRENQFKEYEAGLNDLKKLFDERWNQSNSSCGNDYDVRLEDFERMRTLGIGAFGRVMLVKLHQDNTFYAMKILDKVKIVKLKQVENTHREKKILQCIRFPFVLYLDFCFKDNSYIYLVLPFINGGEMFIHLRHMGKFEENLARFYAAQVTMGLEYLHKCELIYRDLKPENILIDHTGYLRITDFGFTKHLSETWTLCGTPEYIAPEIILYKGYNKSVDWWSFGVLLYEMNAGYSPFYSQNPMKIYEKITAAKYKFPKTFSEDLKDLVKNLLQLDLTRRFGNLKGGALDIKKHKWLAKTDFMKIYQRGVTPPFVPNVTGPGDDKNFDRYDEDPLEVKNHNMCAEDFANF</sequence>
<evidence type="ECO:0000256" key="6">
    <source>
        <dbReference type="PROSITE-ProRule" id="PRU10141"/>
    </source>
</evidence>
<dbReference type="GO" id="GO:0005829">
    <property type="term" value="C:cytosol"/>
    <property type="evidence" value="ECO:0007669"/>
    <property type="project" value="TreeGrafter"/>
</dbReference>
<dbReference type="SUPFAM" id="SSF56112">
    <property type="entry name" value="Protein kinase-like (PK-like)"/>
    <property type="match status" value="1"/>
</dbReference>
<dbReference type="AlphaFoldDB" id="A0A6H5I111"/>
<name>A0A6H5I111_9HYME</name>
<dbReference type="PANTHER" id="PTHR24353">
    <property type="entry name" value="CYCLIC NUCLEOTIDE-DEPENDENT PROTEIN KINASE"/>
    <property type="match status" value="1"/>
</dbReference>
<dbReference type="PROSITE" id="PS50011">
    <property type="entry name" value="PROTEIN_KINASE_DOM"/>
    <property type="match status" value="1"/>
</dbReference>
<proteinExistence type="inferred from homology"/>
<evidence type="ECO:0000256" key="4">
    <source>
        <dbReference type="ARBA" id="ARBA00022777"/>
    </source>
</evidence>
<dbReference type="InterPro" id="IPR008271">
    <property type="entry name" value="Ser/Thr_kinase_AS"/>
</dbReference>
<organism evidence="10 11">
    <name type="scientific">Trichogramma brassicae</name>
    <dbReference type="NCBI Taxonomy" id="86971"/>
    <lineage>
        <taxon>Eukaryota</taxon>
        <taxon>Metazoa</taxon>
        <taxon>Ecdysozoa</taxon>
        <taxon>Arthropoda</taxon>
        <taxon>Hexapoda</taxon>
        <taxon>Insecta</taxon>
        <taxon>Pterygota</taxon>
        <taxon>Neoptera</taxon>
        <taxon>Endopterygota</taxon>
        <taxon>Hymenoptera</taxon>
        <taxon>Apocrita</taxon>
        <taxon>Proctotrupomorpha</taxon>
        <taxon>Chalcidoidea</taxon>
        <taxon>Trichogrammatidae</taxon>
        <taxon>Trichogramma</taxon>
    </lineage>
</organism>
<dbReference type="GO" id="GO:0004691">
    <property type="term" value="F:cAMP-dependent protein kinase activity"/>
    <property type="evidence" value="ECO:0007669"/>
    <property type="project" value="TreeGrafter"/>
</dbReference>
<keyword evidence="5 6" id="KW-0067">ATP-binding</keyword>
<feature type="domain" description="AGC-kinase C-terminal" evidence="9">
    <location>
        <begin position="300"/>
        <end position="352"/>
    </location>
</feature>
<dbReference type="PROSITE" id="PS00107">
    <property type="entry name" value="PROTEIN_KINASE_ATP"/>
    <property type="match status" value="1"/>
</dbReference>
<dbReference type="GO" id="GO:0005634">
    <property type="term" value="C:nucleus"/>
    <property type="evidence" value="ECO:0007669"/>
    <property type="project" value="TreeGrafter"/>
</dbReference>
<protein>
    <recommendedName>
        <fullName evidence="12">Protein kinase domain-containing protein</fullName>
    </recommendedName>
</protein>
<evidence type="ECO:0000313" key="10">
    <source>
        <dbReference type="EMBL" id="CAB0031688.1"/>
    </source>
</evidence>
<evidence type="ECO:0000259" key="8">
    <source>
        <dbReference type="PROSITE" id="PS50011"/>
    </source>
</evidence>
<dbReference type="Gene3D" id="3.30.200.20">
    <property type="entry name" value="Phosphorylase Kinase, domain 1"/>
    <property type="match status" value="1"/>
</dbReference>
<evidence type="ECO:0000256" key="2">
    <source>
        <dbReference type="ARBA" id="ARBA00022679"/>
    </source>
</evidence>
<evidence type="ECO:0000256" key="7">
    <source>
        <dbReference type="RuleBase" id="RU000304"/>
    </source>
</evidence>
<dbReference type="FunFam" id="1.10.510.10:FF:000005">
    <property type="entry name" value="cAMP-dependent protein kinase catalytic subunit alpha"/>
    <property type="match status" value="1"/>
</dbReference>
<dbReference type="OrthoDB" id="63267at2759"/>
<dbReference type="PROSITE" id="PS00108">
    <property type="entry name" value="PROTEIN_KINASE_ST"/>
    <property type="match status" value="1"/>
</dbReference>
<dbReference type="GO" id="GO:0005524">
    <property type="term" value="F:ATP binding"/>
    <property type="evidence" value="ECO:0007669"/>
    <property type="project" value="UniProtKB-UniRule"/>
</dbReference>
<dbReference type="PROSITE" id="PS51285">
    <property type="entry name" value="AGC_KINASE_CTER"/>
    <property type="match status" value="1"/>
</dbReference>
<keyword evidence="1 7" id="KW-0723">Serine/threonine-protein kinase</keyword>
<keyword evidence="11" id="KW-1185">Reference proteome</keyword>
<dbReference type="GO" id="GO:0005952">
    <property type="term" value="C:cAMP-dependent protein kinase complex"/>
    <property type="evidence" value="ECO:0007669"/>
    <property type="project" value="TreeGrafter"/>
</dbReference>
<evidence type="ECO:0000256" key="1">
    <source>
        <dbReference type="ARBA" id="ARBA00022527"/>
    </source>
</evidence>
<feature type="domain" description="Protein kinase" evidence="8">
    <location>
        <begin position="46"/>
        <end position="299"/>
    </location>
</feature>
<dbReference type="PANTHER" id="PTHR24353:SF152">
    <property type="entry name" value="UT01108P-RELATED"/>
    <property type="match status" value="1"/>
</dbReference>
<dbReference type="GO" id="GO:0007476">
    <property type="term" value="P:imaginal disc-derived wing morphogenesis"/>
    <property type="evidence" value="ECO:0007669"/>
    <property type="project" value="UniProtKB-ARBA"/>
</dbReference>
<dbReference type="Proteomes" id="UP000479190">
    <property type="component" value="Unassembled WGS sequence"/>
</dbReference>
<dbReference type="SMART" id="SM00133">
    <property type="entry name" value="S_TK_X"/>
    <property type="match status" value="1"/>
</dbReference>
<dbReference type="InterPro" id="IPR000719">
    <property type="entry name" value="Prot_kinase_dom"/>
</dbReference>
<feature type="binding site" evidence="6">
    <location>
        <position position="75"/>
    </location>
    <ligand>
        <name>ATP</name>
        <dbReference type="ChEBI" id="CHEBI:30616"/>
    </ligand>
</feature>
<evidence type="ECO:0000259" key="9">
    <source>
        <dbReference type="PROSITE" id="PS51285"/>
    </source>
</evidence>
<dbReference type="InterPro" id="IPR011009">
    <property type="entry name" value="Kinase-like_dom_sf"/>
</dbReference>
<dbReference type="EMBL" id="CADCXV010000650">
    <property type="protein sequence ID" value="CAB0031688.1"/>
    <property type="molecule type" value="Genomic_DNA"/>
</dbReference>
<dbReference type="Gene3D" id="1.10.510.10">
    <property type="entry name" value="Transferase(Phosphotransferase) domain 1"/>
    <property type="match status" value="1"/>
</dbReference>
<gene>
    <name evidence="10" type="ORF">TBRA_LOCUS3655</name>
</gene>
<evidence type="ECO:0000313" key="11">
    <source>
        <dbReference type="Proteomes" id="UP000479190"/>
    </source>
</evidence>
<evidence type="ECO:0000256" key="5">
    <source>
        <dbReference type="ARBA" id="ARBA00022840"/>
    </source>
</evidence>
<reference evidence="10 11" key="1">
    <citation type="submission" date="2020-02" db="EMBL/GenBank/DDBJ databases">
        <authorList>
            <person name="Ferguson B K."/>
        </authorList>
    </citation>
    <scope>NUCLEOTIDE SEQUENCE [LARGE SCALE GENOMIC DNA]</scope>
</reference>
<accession>A0A6H5I111</accession>
<dbReference type="SMART" id="SM00220">
    <property type="entry name" value="S_TKc"/>
    <property type="match status" value="1"/>
</dbReference>
<keyword evidence="3 6" id="KW-0547">Nucleotide-binding</keyword>
<keyword evidence="2" id="KW-0808">Transferase</keyword>
<evidence type="ECO:0008006" key="12">
    <source>
        <dbReference type="Google" id="ProtNLM"/>
    </source>
</evidence>
<dbReference type="InterPro" id="IPR017441">
    <property type="entry name" value="Protein_kinase_ATP_BS"/>
</dbReference>
<keyword evidence="4" id="KW-0418">Kinase</keyword>
<evidence type="ECO:0000256" key="3">
    <source>
        <dbReference type="ARBA" id="ARBA00022741"/>
    </source>
</evidence>
<dbReference type="InterPro" id="IPR000961">
    <property type="entry name" value="AGC-kinase_C"/>
</dbReference>
<dbReference type="Pfam" id="PF00069">
    <property type="entry name" value="Pkinase"/>
    <property type="match status" value="1"/>
</dbReference>